<evidence type="ECO:0000313" key="7">
    <source>
        <dbReference type="Proteomes" id="UP000275232"/>
    </source>
</evidence>
<dbReference type="InterPro" id="IPR032808">
    <property type="entry name" value="DoxX"/>
</dbReference>
<feature type="transmembrane region" description="Helical" evidence="5">
    <location>
        <begin position="114"/>
        <end position="134"/>
    </location>
</feature>
<dbReference type="Pfam" id="PF13564">
    <property type="entry name" value="DoxX_2"/>
    <property type="match status" value="1"/>
</dbReference>
<dbReference type="AlphaFoldDB" id="A0A3N5DMT3"/>
<organism evidence="6 7">
    <name type="scientific">Aurantiacibacter spongiae</name>
    <dbReference type="NCBI Taxonomy" id="2488860"/>
    <lineage>
        <taxon>Bacteria</taxon>
        <taxon>Pseudomonadati</taxon>
        <taxon>Pseudomonadota</taxon>
        <taxon>Alphaproteobacteria</taxon>
        <taxon>Sphingomonadales</taxon>
        <taxon>Erythrobacteraceae</taxon>
        <taxon>Aurantiacibacter</taxon>
    </lineage>
</organism>
<dbReference type="PANTHER" id="PTHR36974">
    <property type="entry name" value="MEMBRANE PROTEIN-RELATED"/>
    <property type="match status" value="1"/>
</dbReference>
<feature type="transmembrane region" description="Helical" evidence="5">
    <location>
        <begin position="9"/>
        <end position="27"/>
    </location>
</feature>
<dbReference type="PANTHER" id="PTHR36974:SF1">
    <property type="entry name" value="DOXX FAMILY MEMBRANE PROTEIN"/>
    <property type="match status" value="1"/>
</dbReference>
<feature type="transmembrane region" description="Helical" evidence="5">
    <location>
        <begin position="47"/>
        <end position="63"/>
    </location>
</feature>
<protein>
    <recommendedName>
        <fullName evidence="8">DoxX family membrane protein</fullName>
    </recommendedName>
</protein>
<evidence type="ECO:0008006" key="8">
    <source>
        <dbReference type="Google" id="ProtNLM"/>
    </source>
</evidence>
<name>A0A3N5DMT3_9SPHN</name>
<proteinExistence type="predicted"/>
<feature type="transmembrane region" description="Helical" evidence="5">
    <location>
        <begin position="75"/>
        <end position="94"/>
    </location>
</feature>
<evidence type="ECO:0000313" key="6">
    <source>
        <dbReference type="EMBL" id="RPF72205.1"/>
    </source>
</evidence>
<reference evidence="6 7" key="1">
    <citation type="submission" date="2018-11" db="EMBL/GenBank/DDBJ databases">
        <title>Erythrobacter spongiae sp. nov., isolated from a marine sponge.</title>
        <authorList>
            <person name="Zhuang L."/>
            <person name="Luo L."/>
        </authorList>
    </citation>
    <scope>NUCLEOTIDE SEQUENCE [LARGE SCALE GENOMIC DNA]</scope>
    <source>
        <strain evidence="6 7">HN-E23</strain>
    </source>
</reference>
<dbReference type="OrthoDB" id="8856615at2"/>
<dbReference type="RefSeq" id="WP_123881394.1">
    <property type="nucleotide sequence ID" value="NZ_RPFZ01000001.1"/>
</dbReference>
<keyword evidence="7" id="KW-1185">Reference proteome</keyword>
<sequence length="144" mass="16049">MHAGSRARTVWRLLLGVFYAYAGYRHLTDPAPFLRITPDWVAFPDCVIAWTGIAELAGSAALLQPWSKRLRRAGGAGLALYALCVWPANVNHMLMDLAAPDGGWGMAYHVPRMIAQPVLIWLALWTGGIIDWPLRPKRESRRTS</sequence>
<keyword evidence="4 5" id="KW-0472">Membrane</keyword>
<evidence type="ECO:0000256" key="4">
    <source>
        <dbReference type="ARBA" id="ARBA00023136"/>
    </source>
</evidence>
<comment type="subcellular location">
    <subcellularLocation>
        <location evidence="1">Membrane</location>
        <topology evidence="1">Multi-pass membrane protein</topology>
    </subcellularLocation>
</comment>
<evidence type="ECO:0000256" key="5">
    <source>
        <dbReference type="SAM" id="Phobius"/>
    </source>
</evidence>
<keyword evidence="3 5" id="KW-1133">Transmembrane helix</keyword>
<evidence type="ECO:0000256" key="3">
    <source>
        <dbReference type="ARBA" id="ARBA00022989"/>
    </source>
</evidence>
<evidence type="ECO:0000256" key="1">
    <source>
        <dbReference type="ARBA" id="ARBA00004141"/>
    </source>
</evidence>
<gene>
    <name evidence="6" type="ORF">EG799_11670</name>
</gene>
<dbReference type="Proteomes" id="UP000275232">
    <property type="component" value="Unassembled WGS sequence"/>
</dbReference>
<keyword evidence="2 5" id="KW-0812">Transmembrane</keyword>
<comment type="caution">
    <text evidence="6">The sequence shown here is derived from an EMBL/GenBank/DDBJ whole genome shotgun (WGS) entry which is preliminary data.</text>
</comment>
<dbReference type="GO" id="GO:0016020">
    <property type="term" value="C:membrane"/>
    <property type="evidence" value="ECO:0007669"/>
    <property type="project" value="UniProtKB-SubCell"/>
</dbReference>
<accession>A0A3N5DMT3</accession>
<evidence type="ECO:0000256" key="2">
    <source>
        <dbReference type="ARBA" id="ARBA00022692"/>
    </source>
</evidence>
<dbReference type="EMBL" id="RPFZ01000001">
    <property type="protein sequence ID" value="RPF72205.1"/>
    <property type="molecule type" value="Genomic_DNA"/>
</dbReference>